<organism evidence="1 2">
    <name type="scientific">Clavispora lusitaniae (strain ATCC 42720)</name>
    <name type="common">Yeast</name>
    <name type="synonym">Candida lusitaniae</name>
    <dbReference type="NCBI Taxonomy" id="306902"/>
    <lineage>
        <taxon>Eukaryota</taxon>
        <taxon>Fungi</taxon>
        <taxon>Dikarya</taxon>
        <taxon>Ascomycota</taxon>
        <taxon>Saccharomycotina</taxon>
        <taxon>Pichiomycetes</taxon>
        <taxon>Metschnikowiaceae</taxon>
        <taxon>Clavispora</taxon>
    </lineage>
</organism>
<dbReference type="OMA" id="PESSKCM"/>
<dbReference type="OrthoDB" id="3997115at2759"/>
<gene>
    <name evidence="1" type="ORF">CLUG_02870</name>
</gene>
<accession>C4Y2V7</accession>
<dbReference type="InParanoid" id="C4Y2V7"/>
<sequence>MLIFCFLQYIDHTILQVDASMKSVSDVRLISVRLFLRTTEDWKSMKREHDIIQLPNFINPHNSTLKFKKEKHVTFRKPYLFTKTASVDYWVNSVLEFVLEQSRIKNSFAHMKKSTCLTFMVFLGARGKEYIEEIYAMFPQNYDGLVFISSNIDEKFFSNPNYNCTDSKLSRSLAGYFNIIDPLGGGNYPLDYLIVIDSSPFMHCKLPLRIGSYNMGHSKFGINLTQLGGLFQEYLISFPEELR</sequence>
<protein>
    <submittedName>
        <fullName evidence="1">Uncharacterized protein</fullName>
    </submittedName>
</protein>
<reference evidence="1 2" key="1">
    <citation type="journal article" date="2009" name="Nature">
        <title>Evolution of pathogenicity and sexual reproduction in eight Candida genomes.</title>
        <authorList>
            <person name="Butler G."/>
            <person name="Rasmussen M.D."/>
            <person name="Lin M.F."/>
            <person name="Santos M.A."/>
            <person name="Sakthikumar S."/>
            <person name="Munro C.A."/>
            <person name="Rheinbay E."/>
            <person name="Grabherr M."/>
            <person name="Forche A."/>
            <person name="Reedy J.L."/>
            <person name="Agrafioti I."/>
            <person name="Arnaud M.B."/>
            <person name="Bates S."/>
            <person name="Brown A.J."/>
            <person name="Brunke S."/>
            <person name="Costanzo M.C."/>
            <person name="Fitzpatrick D.A."/>
            <person name="de Groot P.W."/>
            <person name="Harris D."/>
            <person name="Hoyer L.L."/>
            <person name="Hube B."/>
            <person name="Klis F.M."/>
            <person name="Kodira C."/>
            <person name="Lennard N."/>
            <person name="Logue M.E."/>
            <person name="Martin R."/>
            <person name="Neiman A.M."/>
            <person name="Nikolaou E."/>
            <person name="Quail M.A."/>
            <person name="Quinn J."/>
            <person name="Santos M.C."/>
            <person name="Schmitzberger F.F."/>
            <person name="Sherlock G."/>
            <person name="Shah P."/>
            <person name="Silverstein K.A."/>
            <person name="Skrzypek M.S."/>
            <person name="Soll D."/>
            <person name="Staggs R."/>
            <person name="Stansfield I."/>
            <person name="Stumpf M.P."/>
            <person name="Sudbery P.E."/>
            <person name="Srikantha T."/>
            <person name="Zeng Q."/>
            <person name="Berman J."/>
            <person name="Berriman M."/>
            <person name="Heitman J."/>
            <person name="Gow N.A."/>
            <person name="Lorenz M.C."/>
            <person name="Birren B.W."/>
            <person name="Kellis M."/>
            <person name="Cuomo C.A."/>
        </authorList>
    </citation>
    <scope>NUCLEOTIDE SEQUENCE [LARGE SCALE GENOMIC DNA]</scope>
    <source>
        <strain evidence="1 2">ATCC 42720</strain>
    </source>
</reference>
<proteinExistence type="predicted"/>
<dbReference type="EMBL" id="CH408078">
    <property type="protein sequence ID" value="EEQ38744.1"/>
    <property type="molecule type" value="Genomic_DNA"/>
</dbReference>
<dbReference type="KEGG" id="clu:CLUG_02870"/>
<dbReference type="HOGENOM" id="CLU_1142497_0_0_1"/>
<name>C4Y2V7_CLAL4</name>
<evidence type="ECO:0000313" key="2">
    <source>
        <dbReference type="Proteomes" id="UP000007703"/>
    </source>
</evidence>
<dbReference type="VEuPathDB" id="FungiDB:CLUG_02870"/>
<evidence type="ECO:0000313" key="1">
    <source>
        <dbReference type="EMBL" id="EEQ38744.1"/>
    </source>
</evidence>
<dbReference type="Proteomes" id="UP000007703">
    <property type="component" value="Unassembled WGS sequence"/>
</dbReference>
<dbReference type="AlphaFoldDB" id="C4Y2V7"/>